<comment type="subcellular location">
    <subcellularLocation>
        <location evidence="1">Cell membrane</location>
        <topology evidence="1">Multi-pass membrane protein</topology>
    </subcellularLocation>
</comment>
<feature type="transmembrane region" description="Helical" evidence="7">
    <location>
        <begin position="56"/>
        <end position="74"/>
    </location>
</feature>
<dbReference type="EMBL" id="JACXWA010000006">
    <property type="protein sequence ID" value="MBD3869794.1"/>
    <property type="molecule type" value="Genomic_DNA"/>
</dbReference>
<evidence type="ECO:0000313" key="8">
    <source>
        <dbReference type="EMBL" id="MBD3869794.1"/>
    </source>
</evidence>
<evidence type="ECO:0000256" key="2">
    <source>
        <dbReference type="ARBA" id="ARBA00008929"/>
    </source>
</evidence>
<proteinExistence type="inferred from homology"/>
<evidence type="ECO:0000256" key="7">
    <source>
        <dbReference type="SAM" id="Phobius"/>
    </source>
</evidence>
<dbReference type="InterPro" id="IPR052049">
    <property type="entry name" value="Electron_transfer_protein"/>
</dbReference>
<feature type="transmembrane region" description="Helical" evidence="7">
    <location>
        <begin position="277"/>
        <end position="300"/>
    </location>
</feature>
<evidence type="ECO:0000256" key="5">
    <source>
        <dbReference type="ARBA" id="ARBA00022989"/>
    </source>
</evidence>
<accession>A0A8J7CFQ1</accession>
<feature type="transmembrane region" description="Helical" evidence="7">
    <location>
        <begin position="312"/>
        <end position="338"/>
    </location>
</feature>
<dbReference type="Proteomes" id="UP000598633">
    <property type="component" value="Unassembled WGS sequence"/>
</dbReference>
<feature type="transmembrane region" description="Helical" evidence="7">
    <location>
        <begin position="193"/>
        <end position="216"/>
    </location>
</feature>
<feature type="transmembrane region" description="Helical" evidence="7">
    <location>
        <begin position="236"/>
        <end position="257"/>
    </location>
</feature>
<protein>
    <submittedName>
        <fullName evidence="8">Polysulfide reductase NrfD</fullName>
    </submittedName>
</protein>
<comment type="similarity">
    <text evidence="2">Belongs to the NrfD family.</text>
</comment>
<keyword evidence="4 7" id="KW-0812">Transmembrane</keyword>
<feature type="transmembrane region" description="Helical" evidence="7">
    <location>
        <begin position="358"/>
        <end position="376"/>
    </location>
</feature>
<evidence type="ECO:0000256" key="1">
    <source>
        <dbReference type="ARBA" id="ARBA00004651"/>
    </source>
</evidence>
<comment type="caution">
    <text evidence="8">The sequence shown here is derived from an EMBL/GenBank/DDBJ whole genome shotgun (WGS) entry which is preliminary data.</text>
</comment>
<dbReference type="Pfam" id="PF03916">
    <property type="entry name" value="NrfD"/>
    <property type="match status" value="1"/>
</dbReference>
<keyword evidence="3" id="KW-1003">Cell membrane</keyword>
<feature type="transmembrane region" description="Helical" evidence="7">
    <location>
        <begin position="160"/>
        <end position="181"/>
    </location>
</feature>
<reference evidence="8 9" key="1">
    <citation type="submission" date="2020-08" db="EMBL/GenBank/DDBJ databases">
        <title>Acidobacteriota in marine sediments use diverse sulfur dissimilation pathways.</title>
        <authorList>
            <person name="Wasmund K."/>
        </authorList>
    </citation>
    <scope>NUCLEOTIDE SEQUENCE [LARGE SCALE GENOMIC DNA]</scope>
    <source>
        <strain evidence="8">MAG AM3-A</strain>
    </source>
</reference>
<dbReference type="GO" id="GO:0005886">
    <property type="term" value="C:plasma membrane"/>
    <property type="evidence" value="ECO:0007669"/>
    <property type="project" value="UniProtKB-SubCell"/>
</dbReference>
<evidence type="ECO:0000256" key="6">
    <source>
        <dbReference type="ARBA" id="ARBA00023136"/>
    </source>
</evidence>
<evidence type="ECO:0000256" key="3">
    <source>
        <dbReference type="ARBA" id="ARBA00022475"/>
    </source>
</evidence>
<keyword evidence="6 7" id="KW-0472">Membrane</keyword>
<dbReference type="PANTHER" id="PTHR34856:SF2">
    <property type="entry name" value="PROTEIN NRFD"/>
    <property type="match status" value="1"/>
</dbReference>
<feature type="transmembrane region" description="Helical" evidence="7">
    <location>
        <begin position="94"/>
        <end position="117"/>
    </location>
</feature>
<dbReference type="Gene3D" id="1.20.1630.10">
    <property type="entry name" value="Formate dehydrogenase/DMSO reductase domain"/>
    <property type="match status" value="1"/>
</dbReference>
<feature type="transmembrane region" description="Helical" evidence="7">
    <location>
        <begin position="20"/>
        <end position="44"/>
    </location>
</feature>
<evidence type="ECO:0000313" key="9">
    <source>
        <dbReference type="Proteomes" id="UP000598633"/>
    </source>
</evidence>
<name>A0A8J7CFQ1_9BACT</name>
<gene>
    <name evidence="8" type="primary">nrfD</name>
    <name evidence="8" type="ORF">IFJ97_00350</name>
</gene>
<keyword evidence="5 7" id="KW-1133">Transmembrane helix</keyword>
<organism evidence="8 9">
    <name type="scientific">Candidatus Sulfomarinibacter kjeldsenii</name>
    <dbReference type="NCBI Taxonomy" id="2885994"/>
    <lineage>
        <taxon>Bacteria</taxon>
        <taxon>Pseudomonadati</taxon>
        <taxon>Acidobacteriota</taxon>
        <taxon>Thermoanaerobaculia</taxon>
        <taxon>Thermoanaerobaculales</taxon>
        <taxon>Candidatus Sulfomarinibacteraceae</taxon>
        <taxon>Candidatus Sulfomarinibacter</taxon>
    </lineage>
</organism>
<dbReference type="PANTHER" id="PTHR34856">
    <property type="entry name" value="PROTEIN NRFD"/>
    <property type="match status" value="1"/>
</dbReference>
<sequence>MFPELTGFLFPNDIHIHWSLMIVMYPYITGLVAGAFLVSSLYHVFGREEFKPLGRFALATALCFLAVAGLPLLNHLGHPERGINVIITPNFTSAMAGFGILYASYFIVLLLEVWFVFRVDIIDTAARSRGLKRWFFAALALGVYDTSPEAQALDRKITRVLAAIGIPMACLLHGYVGFLFGALKANPWWSTPLMPVIFLFSAMVSGIALLIVLYQVAMKLKGMPIERNAISAMARWLWLFMIMSLTMELLEIMMLAYERAEEWEVISHLLTHQLSFSFISLQMVGGGLIPLILLGIVVLMDRYMDDRIRNTLTMVSSLLLLLQVLAMRWNVVIGGQMFSKSMTGFRETYVPEMFAKEGILAAALIFFIPFVLLVIFEKVLPTFRHLES</sequence>
<evidence type="ECO:0000256" key="4">
    <source>
        <dbReference type="ARBA" id="ARBA00022692"/>
    </source>
</evidence>
<dbReference type="InterPro" id="IPR005614">
    <property type="entry name" value="NrfD-like"/>
</dbReference>
<dbReference type="AlphaFoldDB" id="A0A8J7CFQ1"/>